<accession>A0AAD7SYG2</accession>
<reference evidence="4" key="1">
    <citation type="journal article" date="2023" name="Science">
        <title>Genome structures resolve the early diversification of teleost fishes.</title>
        <authorList>
            <person name="Parey E."/>
            <person name="Louis A."/>
            <person name="Montfort J."/>
            <person name="Bouchez O."/>
            <person name="Roques C."/>
            <person name="Iampietro C."/>
            <person name="Lluch J."/>
            <person name="Castinel A."/>
            <person name="Donnadieu C."/>
            <person name="Desvignes T."/>
            <person name="Floi Bucao C."/>
            <person name="Jouanno E."/>
            <person name="Wen M."/>
            <person name="Mejri S."/>
            <person name="Dirks R."/>
            <person name="Jansen H."/>
            <person name="Henkel C."/>
            <person name="Chen W.J."/>
            <person name="Zahm M."/>
            <person name="Cabau C."/>
            <person name="Klopp C."/>
            <person name="Thompson A.W."/>
            <person name="Robinson-Rechavi M."/>
            <person name="Braasch I."/>
            <person name="Lecointre G."/>
            <person name="Bobe J."/>
            <person name="Postlethwait J.H."/>
            <person name="Berthelot C."/>
            <person name="Roest Crollius H."/>
            <person name="Guiguen Y."/>
        </authorList>
    </citation>
    <scope>NUCLEOTIDE SEQUENCE</scope>
    <source>
        <strain evidence="4">NC1722</strain>
    </source>
</reference>
<dbReference type="GO" id="GO:0005879">
    <property type="term" value="C:axonemal microtubule"/>
    <property type="evidence" value="ECO:0007669"/>
    <property type="project" value="TreeGrafter"/>
</dbReference>
<sequence length="460" mass="54277">MEHNDMNMAEDSVSRVQGGRGKVIMAQKRAEALAKATRCQFYESDRVKQFHRIVLLTETLKERDEQIEMKQRMKNASNEETKKFTPQVSRQELEAVEQKWKRTRRQEKEKADFTEYMRQQLMDQNLIKQLSKLERDKELKECQQLREKYAREKAQLWKTQQEGKESIRKAHETHVLMRDAIRAKEAEKHDMEEKRRKLVNKENEMRMRRKKEGEGNKYRQLERRKQRLAGHLSTHLQEKAVREKARDAETMAQAKAQLDAELECECQEMAKKKAMISAIAKRREDTCRMQEQRAAEEQQSARNTLEANKEADCAYWEEQQLKREKKKADRFSMDETLRQQMAEKSSKNHLVKKELTDLKRKTAQRLMEDDAQFQQYAAGLIRVATEANRNTCSLRKAVNQDIVCGLGPITGGIRSNYLVSRGASHSRVPKYLSSTKQDIKSLYNNSDTQNNRRLDFICRR</sequence>
<evidence type="ECO:0000256" key="2">
    <source>
        <dbReference type="SAM" id="Coils"/>
    </source>
</evidence>
<evidence type="ECO:0000259" key="3">
    <source>
        <dbReference type="Pfam" id="PF13868"/>
    </source>
</evidence>
<keyword evidence="5" id="KW-1185">Reference proteome</keyword>
<evidence type="ECO:0000256" key="1">
    <source>
        <dbReference type="ARBA" id="ARBA00023054"/>
    </source>
</evidence>
<name>A0AAD7SYG2_9TELE</name>
<comment type="caution">
    <text evidence="4">The sequence shown here is derived from an EMBL/GenBank/DDBJ whole genome shotgun (WGS) entry which is preliminary data.</text>
</comment>
<evidence type="ECO:0000313" key="5">
    <source>
        <dbReference type="Proteomes" id="UP001221898"/>
    </source>
</evidence>
<keyword evidence="1 2" id="KW-0175">Coiled coil</keyword>
<dbReference type="PANTHER" id="PTHR28663">
    <property type="entry name" value="COILED-COIL DOMAIN-CONTAINING PROTEIN 173"/>
    <property type="match status" value="1"/>
</dbReference>
<dbReference type="PANTHER" id="PTHR28663:SF1">
    <property type="entry name" value="CILIA- AND FLAGELLA- ASSOCIATED PROTEIN 210"/>
    <property type="match status" value="1"/>
</dbReference>
<feature type="coiled-coil region" evidence="2">
    <location>
        <begin position="90"/>
        <end position="211"/>
    </location>
</feature>
<organism evidence="4 5">
    <name type="scientific">Aldrovandia affinis</name>
    <dbReference type="NCBI Taxonomy" id="143900"/>
    <lineage>
        <taxon>Eukaryota</taxon>
        <taxon>Metazoa</taxon>
        <taxon>Chordata</taxon>
        <taxon>Craniata</taxon>
        <taxon>Vertebrata</taxon>
        <taxon>Euteleostomi</taxon>
        <taxon>Actinopterygii</taxon>
        <taxon>Neopterygii</taxon>
        <taxon>Teleostei</taxon>
        <taxon>Notacanthiformes</taxon>
        <taxon>Halosauridae</taxon>
        <taxon>Aldrovandia</taxon>
    </lineage>
</organism>
<gene>
    <name evidence="4" type="ORF">AAFF_G00195020</name>
</gene>
<evidence type="ECO:0000313" key="4">
    <source>
        <dbReference type="EMBL" id="KAJ8410598.1"/>
    </source>
</evidence>
<dbReference type="Pfam" id="PF13868">
    <property type="entry name" value="TPH"/>
    <property type="match status" value="1"/>
</dbReference>
<dbReference type="AlphaFoldDB" id="A0AAD7SYG2"/>
<protein>
    <recommendedName>
        <fullName evidence="3">Trichohyalin-plectin-homology domain-containing protein</fullName>
    </recommendedName>
</protein>
<dbReference type="InterPro" id="IPR043597">
    <property type="entry name" value="TPH_dom"/>
</dbReference>
<dbReference type="InterPro" id="IPR039986">
    <property type="entry name" value="CFAP210"/>
</dbReference>
<proteinExistence type="predicted"/>
<dbReference type="EMBL" id="JAINUG010000026">
    <property type="protein sequence ID" value="KAJ8410598.1"/>
    <property type="molecule type" value="Genomic_DNA"/>
</dbReference>
<feature type="domain" description="Trichohyalin-plectin-homology" evidence="3">
    <location>
        <begin position="43"/>
        <end position="385"/>
    </location>
</feature>
<dbReference type="Proteomes" id="UP001221898">
    <property type="component" value="Unassembled WGS sequence"/>
</dbReference>